<evidence type="ECO:0000313" key="8">
    <source>
        <dbReference type="Proteomes" id="UP000887574"/>
    </source>
</evidence>
<sequence>MRHLPTEVKGDTVVCDSNKSVRKMNDSALPDVSKLLPKHFSVDYRQHDALQKLDQKFPNTRLFAFESPRFKPSCRKFITEDIRNFYLWVSIYYRLYFDLEYYKEFNEDVNAQVMMDNFLDLCCRCLFDMLGIEMDRNKSFLVLNSSTESKFSAHVIVHLPGTRLFPSNLALKPVIKRICHQMLIENVGMMKQEDGKPKFVCDLSVYSRNRNFRLFLSSKCGKDAILKLAEGCAFYNDASKTSNAQIFLDSLVVPKDYNLYDVIQVPDFSLPVEFAEDLPASVPSTLQLDPGSYGNSAVYNLQSGRGPSPYPELDSHMLKVFKNLNPAAEIRLWRLIVCKAGSERIIQYQLNKSRYCYNKKREHKSQNVYWSVYLDDLYYVQQCFDVVDCPRFSSERFPVPEEVAEKIAPKIDVVFHQLSQGIIPSEAI</sequence>
<reference evidence="9" key="1">
    <citation type="submission" date="2022-11" db="UniProtKB">
        <authorList>
            <consortium name="WormBaseParasite"/>
        </authorList>
    </citation>
    <scope>IDENTIFICATION</scope>
</reference>
<comment type="similarity">
    <text evidence="1">Belongs to the eukaryotic-type primase small subunit family.</text>
</comment>
<dbReference type="GO" id="GO:0005634">
    <property type="term" value="C:nucleus"/>
    <property type="evidence" value="ECO:0007669"/>
    <property type="project" value="TreeGrafter"/>
</dbReference>
<dbReference type="EC" id="2.7.7.102" evidence="6"/>
<dbReference type="GO" id="GO:0005759">
    <property type="term" value="C:mitochondrial matrix"/>
    <property type="evidence" value="ECO:0007669"/>
    <property type="project" value="TreeGrafter"/>
</dbReference>
<evidence type="ECO:0000313" key="9">
    <source>
        <dbReference type="WBParaSite" id="jg15699"/>
    </source>
</evidence>
<accession>A0A915D5V9</accession>
<evidence type="ECO:0000256" key="1">
    <source>
        <dbReference type="ARBA" id="ARBA00009762"/>
    </source>
</evidence>
<dbReference type="GO" id="GO:0042276">
    <property type="term" value="P:error-prone translesion synthesis"/>
    <property type="evidence" value="ECO:0007669"/>
    <property type="project" value="InterPro"/>
</dbReference>
<name>A0A915D5V9_9BILA</name>
<organism evidence="8 9">
    <name type="scientific">Ditylenchus dipsaci</name>
    <dbReference type="NCBI Taxonomy" id="166011"/>
    <lineage>
        <taxon>Eukaryota</taxon>
        <taxon>Metazoa</taxon>
        <taxon>Ecdysozoa</taxon>
        <taxon>Nematoda</taxon>
        <taxon>Chromadorea</taxon>
        <taxon>Rhabditida</taxon>
        <taxon>Tylenchina</taxon>
        <taxon>Tylenchomorpha</taxon>
        <taxon>Sphaerularioidea</taxon>
        <taxon>Anguinidae</taxon>
        <taxon>Anguininae</taxon>
        <taxon>Ditylenchus</taxon>
    </lineage>
</organism>
<comment type="catalytic activity">
    <reaction evidence="7">
        <text>DNA(n) + a 2'-deoxyribonucleoside 5'-triphosphate = DNA(n+1) + diphosphate</text>
        <dbReference type="Rhea" id="RHEA:22508"/>
        <dbReference type="Rhea" id="RHEA-COMP:17339"/>
        <dbReference type="Rhea" id="RHEA-COMP:17340"/>
        <dbReference type="ChEBI" id="CHEBI:33019"/>
        <dbReference type="ChEBI" id="CHEBI:61560"/>
        <dbReference type="ChEBI" id="CHEBI:173112"/>
        <dbReference type="EC" id="2.7.7.7"/>
    </reaction>
    <physiologicalReaction direction="left-to-right" evidence="7">
        <dbReference type="Rhea" id="RHEA:22509"/>
    </physiologicalReaction>
</comment>
<evidence type="ECO:0000256" key="2">
    <source>
        <dbReference type="ARBA" id="ARBA00012417"/>
    </source>
</evidence>
<dbReference type="GO" id="GO:0003682">
    <property type="term" value="F:chromatin binding"/>
    <property type="evidence" value="ECO:0007669"/>
    <property type="project" value="TreeGrafter"/>
</dbReference>
<dbReference type="PANTHER" id="PTHR31399">
    <property type="entry name" value="DNA-DIRECTED PRIMASE / POLYMERASE PROTEIN"/>
    <property type="match status" value="1"/>
</dbReference>
<keyword evidence="8" id="KW-1185">Reference proteome</keyword>
<dbReference type="WBParaSite" id="jg15699">
    <property type="protein sequence ID" value="jg15699"/>
    <property type="gene ID" value="jg15699"/>
</dbReference>
<dbReference type="GO" id="GO:0031297">
    <property type="term" value="P:replication fork processing"/>
    <property type="evidence" value="ECO:0007669"/>
    <property type="project" value="TreeGrafter"/>
</dbReference>
<keyword evidence="3" id="KW-0239">DNA-directed DNA polymerase</keyword>
<comment type="catalytic activity">
    <reaction evidence="5">
        <text>ssDNA + n NTP = ssDNA/pppN(pN)n-1 hybrid + (n-1) diphosphate.</text>
        <dbReference type="EC" id="2.7.7.102"/>
    </reaction>
</comment>
<dbReference type="AlphaFoldDB" id="A0A915D5V9"/>
<keyword evidence="3" id="KW-0548">Nucleotidyltransferase</keyword>
<proteinExistence type="inferred from homology"/>
<dbReference type="GO" id="GO:0006264">
    <property type="term" value="P:mitochondrial DNA replication"/>
    <property type="evidence" value="ECO:0007669"/>
    <property type="project" value="TreeGrafter"/>
</dbReference>
<evidence type="ECO:0000256" key="4">
    <source>
        <dbReference type="ARBA" id="ARBA00026139"/>
    </source>
</evidence>
<evidence type="ECO:0000256" key="5">
    <source>
        <dbReference type="ARBA" id="ARBA00044677"/>
    </source>
</evidence>
<evidence type="ECO:0000256" key="3">
    <source>
        <dbReference type="ARBA" id="ARBA00022932"/>
    </source>
</evidence>
<dbReference type="Pfam" id="PF03121">
    <property type="entry name" value="Herpes_UL52"/>
    <property type="match status" value="1"/>
</dbReference>
<evidence type="ECO:0000256" key="6">
    <source>
        <dbReference type="ARBA" id="ARBA00044768"/>
    </source>
</evidence>
<keyword evidence="3" id="KW-0808">Transferase</keyword>
<dbReference type="GO" id="GO:0009411">
    <property type="term" value="P:response to UV"/>
    <property type="evidence" value="ECO:0007669"/>
    <property type="project" value="TreeGrafter"/>
</dbReference>
<dbReference type="InterPro" id="IPR044917">
    <property type="entry name" value="PRIMPOL"/>
</dbReference>
<dbReference type="GO" id="GO:0003887">
    <property type="term" value="F:DNA-directed DNA polymerase activity"/>
    <property type="evidence" value="ECO:0007669"/>
    <property type="project" value="UniProtKB-KW"/>
</dbReference>
<dbReference type="PANTHER" id="PTHR31399:SF0">
    <property type="entry name" value="DNA-DIRECTED PRIMASE_POLYMERASE PROTEIN"/>
    <property type="match status" value="1"/>
</dbReference>
<dbReference type="Proteomes" id="UP000887574">
    <property type="component" value="Unplaced"/>
</dbReference>
<dbReference type="EC" id="2.7.7.7" evidence="2"/>
<protein>
    <recommendedName>
        <fullName evidence="4">DNA-directed primase/polymerase protein</fullName>
        <ecNumber evidence="6">2.7.7.102</ecNumber>
        <ecNumber evidence="2">2.7.7.7</ecNumber>
    </recommendedName>
</protein>
<evidence type="ECO:0000256" key="7">
    <source>
        <dbReference type="ARBA" id="ARBA00047303"/>
    </source>
</evidence>